<sequence length="355" mass="38902">MIVVDSSKHRMRHSVLYRAKWLVSAANMDGSQQISIMLPFGICFGLLAGTIASLVFVIGLVVGGLSTAMYLVRFKNWMGTKPGPKDERNKKSKKGSNDAIDSPPIPLPPATTNGHEPNPPSSPFRPWARPVLRETDDGSGLKPYPNMCGTTLRPPSPRLYGDPFAGMGLPRPRPKKKKKQEGCTWFPDDPEPATGDAGIPKTPDENEMFDPFYNLGRGPTFKPRGPLGATKFADVETYPPPSDGIKHFTERPPLSAPPPPQPKDSFMHNPFADMKPPPAASPISDILDTFDFDALDKMDRKKSIQVLKAVYMNCIPTMTGGIGREDKHTRVVDWILPGVQPTNKVVHVAMVSIVT</sequence>
<dbReference type="GeneID" id="19341835"/>
<name>M2YUI7_PSEFD</name>
<protein>
    <submittedName>
        <fullName evidence="3">Uncharacterized protein</fullName>
    </submittedName>
</protein>
<feature type="transmembrane region" description="Helical" evidence="2">
    <location>
        <begin position="38"/>
        <end position="71"/>
    </location>
</feature>
<keyword evidence="2" id="KW-0472">Membrane</keyword>
<dbReference type="AlphaFoldDB" id="M2YUI7"/>
<feature type="region of interest" description="Disordered" evidence="1">
    <location>
        <begin position="241"/>
        <end position="263"/>
    </location>
</feature>
<keyword evidence="4" id="KW-1185">Reference proteome</keyword>
<accession>M2YUI7</accession>
<proteinExistence type="predicted"/>
<organism evidence="3 4">
    <name type="scientific">Pseudocercospora fijiensis (strain CIRAD86)</name>
    <name type="common">Black leaf streak disease fungus</name>
    <name type="synonym">Mycosphaerella fijiensis</name>
    <dbReference type="NCBI Taxonomy" id="383855"/>
    <lineage>
        <taxon>Eukaryota</taxon>
        <taxon>Fungi</taxon>
        <taxon>Dikarya</taxon>
        <taxon>Ascomycota</taxon>
        <taxon>Pezizomycotina</taxon>
        <taxon>Dothideomycetes</taxon>
        <taxon>Dothideomycetidae</taxon>
        <taxon>Mycosphaerellales</taxon>
        <taxon>Mycosphaerellaceae</taxon>
        <taxon>Pseudocercospora</taxon>
    </lineage>
</organism>
<dbReference type="Proteomes" id="UP000016932">
    <property type="component" value="Unassembled WGS sequence"/>
</dbReference>
<feature type="non-terminal residue" evidence="3">
    <location>
        <position position="1"/>
    </location>
</feature>
<feature type="region of interest" description="Disordered" evidence="1">
    <location>
        <begin position="81"/>
        <end position="202"/>
    </location>
</feature>
<dbReference type="OrthoDB" id="10397204at2759"/>
<dbReference type="EMBL" id="KB446560">
    <property type="protein sequence ID" value="EME81400.1"/>
    <property type="molecule type" value="Genomic_DNA"/>
</dbReference>
<reference evidence="3 4" key="1">
    <citation type="journal article" date="2012" name="PLoS Pathog.">
        <title>Diverse lifestyles and strategies of plant pathogenesis encoded in the genomes of eighteen Dothideomycetes fungi.</title>
        <authorList>
            <person name="Ohm R.A."/>
            <person name="Feau N."/>
            <person name="Henrissat B."/>
            <person name="Schoch C.L."/>
            <person name="Horwitz B.A."/>
            <person name="Barry K.W."/>
            <person name="Condon B.J."/>
            <person name="Copeland A.C."/>
            <person name="Dhillon B."/>
            <person name="Glaser F."/>
            <person name="Hesse C.N."/>
            <person name="Kosti I."/>
            <person name="LaButti K."/>
            <person name="Lindquist E.A."/>
            <person name="Lucas S."/>
            <person name="Salamov A.A."/>
            <person name="Bradshaw R.E."/>
            <person name="Ciuffetti L."/>
            <person name="Hamelin R.C."/>
            <person name="Kema G.H.J."/>
            <person name="Lawrence C."/>
            <person name="Scott J.A."/>
            <person name="Spatafora J.W."/>
            <person name="Turgeon B.G."/>
            <person name="de Wit P.J.G.M."/>
            <person name="Zhong S."/>
            <person name="Goodwin S.B."/>
            <person name="Grigoriev I.V."/>
        </authorList>
    </citation>
    <scope>NUCLEOTIDE SEQUENCE [LARGE SCALE GENOMIC DNA]</scope>
    <source>
        <strain evidence="3 4">CIRAD86</strain>
    </source>
</reference>
<dbReference type="KEGG" id="pfj:MYCFIDRAFT_81462"/>
<gene>
    <name evidence="3" type="ORF">MYCFIDRAFT_81462</name>
</gene>
<keyword evidence="2" id="KW-0812">Transmembrane</keyword>
<dbReference type="RefSeq" id="XP_007928595.1">
    <property type="nucleotide sequence ID" value="XM_007930404.1"/>
</dbReference>
<evidence type="ECO:0000256" key="2">
    <source>
        <dbReference type="SAM" id="Phobius"/>
    </source>
</evidence>
<keyword evidence="2" id="KW-1133">Transmembrane helix</keyword>
<dbReference type="HOGENOM" id="CLU_782021_0_0_1"/>
<dbReference type="VEuPathDB" id="FungiDB:MYCFIDRAFT_81462"/>
<evidence type="ECO:0000256" key="1">
    <source>
        <dbReference type="SAM" id="MobiDB-lite"/>
    </source>
</evidence>
<evidence type="ECO:0000313" key="3">
    <source>
        <dbReference type="EMBL" id="EME81400.1"/>
    </source>
</evidence>
<evidence type="ECO:0000313" key="4">
    <source>
        <dbReference type="Proteomes" id="UP000016932"/>
    </source>
</evidence>